<dbReference type="Proteomes" id="UP000229974">
    <property type="component" value="Unassembled WGS sequence"/>
</dbReference>
<evidence type="ECO:0000313" key="2">
    <source>
        <dbReference type="Proteomes" id="UP000229974"/>
    </source>
</evidence>
<sequence>MRLTPCLHFSPIASDARVRSAAILARSQIFTPDAVLPVVLPLNIRGRTVQTVIAVYLRCGLRCRPCIFRSKSGCRVGTA</sequence>
<accession>A0A2K0RD96</accession>
<evidence type="ECO:0008006" key="3">
    <source>
        <dbReference type="Google" id="ProtNLM"/>
    </source>
</evidence>
<dbReference type="OrthoDB" id="9876831at2"/>
<proteinExistence type="predicted"/>
<gene>
    <name evidence="1" type="ORF">B9Q30_25770</name>
</gene>
<evidence type="ECO:0000313" key="1">
    <source>
        <dbReference type="EMBL" id="PJD77779.1"/>
    </source>
</evidence>
<protein>
    <recommendedName>
        <fullName evidence="3">DUF1472 domain-containing protein</fullName>
    </recommendedName>
</protein>
<dbReference type="AlphaFoldDB" id="A0A2K0RD96"/>
<comment type="caution">
    <text evidence="1">The sequence shown here is derived from an EMBL/GenBank/DDBJ whole genome shotgun (WGS) entry which is preliminary data.</text>
</comment>
<name>A0A2K0RD96_9ENTR</name>
<reference evidence="1 2" key="1">
    <citation type="journal article" date="2017" name="J. Antimicrob. Chemother.">
        <title>Characterization of the population structure, drug resistance mechanisms and plasmids of the community-associated Enterobacter cloacae complex in China.</title>
        <authorList>
            <person name="Zhou K."/>
            <person name="Yu W."/>
            <person name="Cao X."/>
            <person name="Shen P."/>
            <person name="Lu H."/>
            <person name="Luo Q."/>
            <person name="Rossen J.W.A."/>
            <person name="Xiao Y."/>
        </authorList>
    </citation>
    <scope>NUCLEOTIDE SEQUENCE [LARGE SCALE GENOMIC DNA]</scope>
    <source>
        <strain evidence="1 2">ECC904</strain>
    </source>
</reference>
<dbReference type="AntiFam" id="ANF00259">
    <property type="entry name" value="Protein of unknown function (DUF1472)"/>
</dbReference>
<dbReference type="EMBL" id="NEEW01000023">
    <property type="protein sequence ID" value="PJD77779.1"/>
    <property type="molecule type" value="Genomic_DNA"/>
</dbReference>
<organism evidence="1 2">
    <name type="scientific">Enterobacter hormaechei</name>
    <dbReference type="NCBI Taxonomy" id="158836"/>
    <lineage>
        <taxon>Bacteria</taxon>
        <taxon>Pseudomonadati</taxon>
        <taxon>Pseudomonadota</taxon>
        <taxon>Gammaproteobacteria</taxon>
        <taxon>Enterobacterales</taxon>
        <taxon>Enterobacteriaceae</taxon>
        <taxon>Enterobacter</taxon>
        <taxon>Enterobacter cloacae complex</taxon>
    </lineage>
</organism>